<accession>A0AA37HT77</accession>
<dbReference type="SMART" id="SM00100">
    <property type="entry name" value="cNMP"/>
    <property type="match status" value="1"/>
</dbReference>
<dbReference type="InterPro" id="IPR014710">
    <property type="entry name" value="RmlC-like_jellyroll"/>
</dbReference>
<dbReference type="EMBL" id="BPQM01000144">
    <property type="protein sequence ID" value="GJD81559.1"/>
    <property type="molecule type" value="Genomic_DNA"/>
</dbReference>
<dbReference type="SUPFAM" id="SSF46785">
    <property type="entry name" value="Winged helix' DNA-binding domain"/>
    <property type="match status" value="1"/>
</dbReference>
<reference evidence="6" key="1">
    <citation type="journal article" date="2016" name="Front. Microbiol.">
        <title>Genome Sequence of the Piezophilic, Mesophilic Sulfate-Reducing Bacterium Desulfovibrio indicus J2T.</title>
        <authorList>
            <person name="Cao J."/>
            <person name="Maignien L."/>
            <person name="Shao Z."/>
            <person name="Alain K."/>
            <person name="Jebbar M."/>
        </authorList>
    </citation>
    <scope>NUCLEOTIDE SEQUENCE</scope>
    <source>
        <strain evidence="6">NBRC 103626</strain>
    </source>
</reference>
<dbReference type="InterPro" id="IPR018490">
    <property type="entry name" value="cNMP-bd_dom_sf"/>
</dbReference>
<evidence type="ECO:0000256" key="3">
    <source>
        <dbReference type="ARBA" id="ARBA00023163"/>
    </source>
</evidence>
<evidence type="ECO:0000256" key="4">
    <source>
        <dbReference type="SAM" id="MobiDB-lite"/>
    </source>
</evidence>
<keyword evidence="3" id="KW-0804">Transcription</keyword>
<dbReference type="SUPFAM" id="SSF51206">
    <property type="entry name" value="cAMP-binding domain-like"/>
    <property type="match status" value="1"/>
</dbReference>
<dbReference type="Gene3D" id="1.10.10.10">
    <property type="entry name" value="Winged helix-like DNA-binding domain superfamily/Winged helix DNA-binding domain"/>
    <property type="match status" value="1"/>
</dbReference>
<keyword evidence="1" id="KW-0805">Transcription regulation</keyword>
<dbReference type="InterPro" id="IPR000595">
    <property type="entry name" value="cNMP-bd_dom"/>
</dbReference>
<sequence>MIDYPLNRFTDMAALSDAEQKRLRSLGDTPILYKRAATIRAEGDPAPCIYLMLEGWVLASMVLPSGARQVTKVHLPGDILGTPSMALTSAAETLTALTDCLVAPVPLTRMRDLFVDHPRLAALFLMAVQIERIALMDAMAAMGKTDARKQIITFILDLHDRLARLGKAPGGAFELPMTQEQIGEKLGMTSVHLNRSLRVLDAEGLLTRTGRLVRLNDIETLRGLSQLPRRQLRTDPEWLPESREWGGPARDG</sequence>
<feature type="domain" description="HTH crp-type" evidence="5">
    <location>
        <begin position="145"/>
        <end position="219"/>
    </location>
</feature>
<dbReference type="Gene3D" id="2.60.120.10">
    <property type="entry name" value="Jelly Rolls"/>
    <property type="match status" value="1"/>
</dbReference>
<dbReference type="GO" id="GO:0003677">
    <property type="term" value="F:DNA binding"/>
    <property type="evidence" value="ECO:0007669"/>
    <property type="project" value="UniProtKB-KW"/>
</dbReference>
<dbReference type="InterPro" id="IPR012318">
    <property type="entry name" value="HTH_CRP"/>
</dbReference>
<protein>
    <recommendedName>
        <fullName evidence="5">HTH crp-type domain-containing protein</fullName>
    </recommendedName>
</protein>
<proteinExistence type="predicted"/>
<dbReference type="SMART" id="SM00419">
    <property type="entry name" value="HTH_CRP"/>
    <property type="match status" value="1"/>
</dbReference>
<dbReference type="InterPro" id="IPR036388">
    <property type="entry name" value="WH-like_DNA-bd_sf"/>
</dbReference>
<dbReference type="GO" id="GO:0006355">
    <property type="term" value="P:regulation of DNA-templated transcription"/>
    <property type="evidence" value="ECO:0007669"/>
    <property type="project" value="InterPro"/>
</dbReference>
<evidence type="ECO:0000256" key="2">
    <source>
        <dbReference type="ARBA" id="ARBA00023125"/>
    </source>
</evidence>
<dbReference type="AlphaFoldDB" id="A0AA37HT77"/>
<name>A0AA37HT77_9HYPH</name>
<dbReference type="Proteomes" id="UP001055108">
    <property type="component" value="Unassembled WGS sequence"/>
</dbReference>
<gene>
    <name evidence="6" type="ORF">NBEOAGPD_4812</name>
</gene>
<comment type="caution">
    <text evidence="6">The sequence shown here is derived from an EMBL/GenBank/DDBJ whole genome shotgun (WGS) entry which is preliminary data.</text>
</comment>
<evidence type="ECO:0000259" key="5">
    <source>
        <dbReference type="PROSITE" id="PS51063"/>
    </source>
</evidence>
<dbReference type="InterPro" id="IPR036390">
    <property type="entry name" value="WH_DNA-bd_sf"/>
</dbReference>
<keyword evidence="2" id="KW-0238">DNA-binding</keyword>
<reference evidence="6" key="2">
    <citation type="submission" date="2021-08" db="EMBL/GenBank/DDBJ databases">
        <authorList>
            <person name="Tani A."/>
            <person name="Ola A."/>
            <person name="Ogura Y."/>
            <person name="Katsura K."/>
            <person name="Hayashi T."/>
        </authorList>
    </citation>
    <scope>NUCLEOTIDE SEQUENCE</scope>
    <source>
        <strain evidence="6">NBRC 103626</strain>
    </source>
</reference>
<evidence type="ECO:0000313" key="7">
    <source>
        <dbReference type="Proteomes" id="UP001055108"/>
    </source>
</evidence>
<evidence type="ECO:0000256" key="1">
    <source>
        <dbReference type="ARBA" id="ARBA00023015"/>
    </source>
</evidence>
<dbReference type="PROSITE" id="PS51063">
    <property type="entry name" value="HTH_CRP_2"/>
    <property type="match status" value="1"/>
</dbReference>
<dbReference type="CDD" id="cd00038">
    <property type="entry name" value="CAP_ED"/>
    <property type="match status" value="1"/>
</dbReference>
<dbReference type="Pfam" id="PF13545">
    <property type="entry name" value="HTH_Crp_2"/>
    <property type="match status" value="1"/>
</dbReference>
<dbReference type="RefSeq" id="WP_238306789.1">
    <property type="nucleotide sequence ID" value="NZ_BPQM01000144.1"/>
</dbReference>
<keyword evidence="7" id="KW-1185">Reference proteome</keyword>
<evidence type="ECO:0000313" key="6">
    <source>
        <dbReference type="EMBL" id="GJD81559.1"/>
    </source>
</evidence>
<dbReference type="Pfam" id="PF00027">
    <property type="entry name" value="cNMP_binding"/>
    <property type="match status" value="1"/>
</dbReference>
<feature type="region of interest" description="Disordered" evidence="4">
    <location>
        <begin position="233"/>
        <end position="252"/>
    </location>
</feature>
<organism evidence="6 7">
    <name type="scientific">Methylobacterium gregans</name>
    <dbReference type="NCBI Taxonomy" id="374424"/>
    <lineage>
        <taxon>Bacteria</taxon>
        <taxon>Pseudomonadati</taxon>
        <taxon>Pseudomonadota</taxon>
        <taxon>Alphaproteobacteria</taxon>
        <taxon>Hyphomicrobiales</taxon>
        <taxon>Methylobacteriaceae</taxon>
        <taxon>Methylobacterium</taxon>
    </lineage>
</organism>